<feature type="active site" description="Nucleophile" evidence="4">
    <location>
        <position position="53"/>
    </location>
</feature>
<reference evidence="7 9" key="2">
    <citation type="submission" date="2019-03" db="EMBL/GenBank/DDBJ databases">
        <title>Genomic Encyclopedia of Type Strains, Phase IV (KMG-IV): sequencing the most valuable type-strain genomes for metagenomic binning, comparative biology and taxonomic classification.</title>
        <authorList>
            <person name="Goeker M."/>
        </authorList>
    </citation>
    <scope>NUCLEOTIDE SEQUENCE [LARGE SCALE GENOMIC DNA]</scope>
    <source>
        <strain evidence="7 9">DSM 3764</strain>
    </source>
</reference>
<dbReference type="PROSITE" id="PS51635">
    <property type="entry name" value="PNPLA"/>
    <property type="match status" value="1"/>
</dbReference>
<dbReference type="InterPro" id="IPR002641">
    <property type="entry name" value="PNPLA_dom"/>
</dbReference>
<keyword evidence="9" id="KW-1185">Reference proteome</keyword>
<reference evidence="6 8" key="1">
    <citation type="submission" date="2018-06" db="EMBL/GenBank/DDBJ databases">
        <authorList>
            <consortium name="Pathogen Informatics"/>
            <person name="Doyle S."/>
        </authorList>
    </citation>
    <scope>NUCLEOTIDE SEQUENCE [LARGE SCALE GENOMIC DNA]</scope>
    <source>
        <strain evidence="6 8">NCTC11159</strain>
    </source>
</reference>
<dbReference type="Proteomes" id="UP000295794">
    <property type="component" value="Unassembled WGS sequence"/>
</dbReference>
<evidence type="ECO:0000313" key="8">
    <source>
        <dbReference type="Proteomes" id="UP000255108"/>
    </source>
</evidence>
<gene>
    <name evidence="7" type="ORF">EV682_10358</name>
    <name evidence="6" type="ORF">NCTC11159_02527</name>
</gene>
<sequence length="389" mass="41782">MGIKRMQTHPSSTALILSGGGARAAYQVGVLLAIAKLLPKGAANPFPIICGTSAGGINAVAIAAGAGHFRRSVFELARLWQGLSPEMIYQASLGQLLATAGHWLVSLFLGGLGKYNPRAFLNNAPLRDLLVDRVDFSGIQQSIEAGALRALSISASGYTSGQSVSFFQGAADLDIWHRASRVGVKASISVDHLMASAAIPLLFPAVRLHREYFGDGSVRQIAPISPAIHLGADRILVIGVAPQVADPSAREKHTRYPTLAQVMGHLMNSIFLDGLDTDLERLTRINRTLAAVPADLVRQFPLGLRPIKVLAISPSQPLERLAVAFKSEFPMGMRFLLGGMGAFRHQGSVVASYLLFCSGYSRKLIELGYRDAMAKEQELRDFLSIETSE</sequence>
<organism evidence="6 8">
    <name type="scientific">Iodobacter fluviatilis</name>
    <dbReference type="NCBI Taxonomy" id="537"/>
    <lineage>
        <taxon>Bacteria</taxon>
        <taxon>Pseudomonadati</taxon>
        <taxon>Pseudomonadota</taxon>
        <taxon>Betaproteobacteria</taxon>
        <taxon>Neisseriales</taxon>
        <taxon>Chitinibacteraceae</taxon>
        <taxon>Iodobacter</taxon>
    </lineage>
</organism>
<dbReference type="GO" id="GO:0016042">
    <property type="term" value="P:lipid catabolic process"/>
    <property type="evidence" value="ECO:0007669"/>
    <property type="project" value="UniProtKB-UniRule"/>
</dbReference>
<dbReference type="Pfam" id="PF01734">
    <property type="entry name" value="Patatin"/>
    <property type="match status" value="1"/>
</dbReference>
<feature type="domain" description="PNPLA" evidence="5">
    <location>
        <begin position="15"/>
        <end position="228"/>
    </location>
</feature>
<dbReference type="SUPFAM" id="SSF52151">
    <property type="entry name" value="FabD/lysophospholipase-like"/>
    <property type="match status" value="1"/>
</dbReference>
<protein>
    <submittedName>
        <fullName evidence="7">NTE family protein</fullName>
    </submittedName>
    <submittedName>
        <fullName evidence="6">Patatin</fullName>
    </submittedName>
</protein>
<dbReference type="InterPro" id="IPR016035">
    <property type="entry name" value="Acyl_Trfase/lysoPLipase"/>
</dbReference>
<dbReference type="PANTHER" id="PTHR14226">
    <property type="entry name" value="NEUROPATHY TARGET ESTERASE/SWISS CHEESE D.MELANOGASTER"/>
    <property type="match status" value="1"/>
</dbReference>
<dbReference type="InterPro" id="IPR050301">
    <property type="entry name" value="NTE"/>
</dbReference>
<dbReference type="AlphaFoldDB" id="A0A377Q876"/>
<evidence type="ECO:0000256" key="3">
    <source>
        <dbReference type="ARBA" id="ARBA00023098"/>
    </source>
</evidence>
<dbReference type="PANTHER" id="PTHR14226:SF57">
    <property type="entry name" value="BLR7027 PROTEIN"/>
    <property type="match status" value="1"/>
</dbReference>
<evidence type="ECO:0000313" key="9">
    <source>
        <dbReference type="Proteomes" id="UP000295794"/>
    </source>
</evidence>
<dbReference type="EMBL" id="SMBT01000003">
    <property type="protein sequence ID" value="TCU88475.1"/>
    <property type="molecule type" value="Genomic_DNA"/>
</dbReference>
<feature type="short sequence motif" description="GXSXG" evidence="4">
    <location>
        <begin position="51"/>
        <end position="55"/>
    </location>
</feature>
<comment type="caution">
    <text evidence="4">Lacks conserved residue(s) required for the propagation of feature annotation.</text>
</comment>
<keyword evidence="3 4" id="KW-0443">Lipid metabolism</keyword>
<dbReference type="Gene3D" id="3.40.1090.10">
    <property type="entry name" value="Cytosolic phospholipase A2 catalytic domain"/>
    <property type="match status" value="1"/>
</dbReference>
<keyword evidence="2 4" id="KW-0442">Lipid degradation</keyword>
<proteinExistence type="predicted"/>
<name>A0A377Q876_9NEIS</name>
<dbReference type="Proteomes" id="UP000255108">
    <property type="component" value="Unassembled WGS sequence"/>
</dbReference>
<evidence type="ECO:0000313" key="7">
    <source>
        <dbReference type="EMBL" id="TCU88475.1"/>
    </source>
</evidence>
<dbReference type="GO" id="GO:0016787">
    <property type="term" value="F:hydrolase activity"/>
    <property type="evidence" value="ECO:0007669"/>
    <property type="project" value="UniProtKB-UniRule"/>
</dbReference>
<dbReference type="EMBL" id="UGHR01000001">
    <property type="protein sequence ID" value="STQ91454.1"/>
    <property type="molecule type" value="Genomic_DNA"/>
</dbReference>
<keyword evidence="1 4" id="KW-0378">Hydrolase</keyword>
<evidence type="ECO:0000256" key="1">
    <source>
        <dbReference type="ARBA" id="ARBA00022801"/>
    </source>
</evidence>
<evidence type="ECO:0000313" key="6">
    <source>
        <dbReference type="EMBL" id="STQ91454.1"/>
    </source>
</evidence>
<evidence type="ECO:0000256" key="4">
    <source>
        <dbReference type="PROSITE-ProRule" id="PRU01161"/>
    </source>
</evidence>
<accession>A0A377Q876</accession>
<feature type="active site" description="Proton acceptor" evidence="4">
    <location>
        <position position="215"/>
    </location>
</feature>
<evidence type="ECO:0000256" key="2">
    <source>
        <dbReference type="ARBA" id="ARBA00022963"/>
    </source>
</evidence>
<evidence type="ECO:0000259" key="5">
    <source>
        <dbReference type="PROSITE" id="PS51635"/>
    </source>
</evidence>